<evidence type="ECO:0000313" key="1">
    <source>
        <dbReference type="EMBL" id="TGX82105.1"/>
    </source>
</evidence>
<dbReference type="EMBL" id="SRZC01000012">
    <property type="protein sequence ID" value="TGX82105.1"/>
    <property type="molecule type" value="Genomic_DNA"/>
</dbReference>
<evidence type="ECO:0000313" key="2">
    <source>
        <dbReference type="Proteomes" id="UP000308886"/>
    </source>
</evidence>
<accession>A0AC61QPY6</accession>
<protein>
    <submittedName>
        <fullName evidence="1">Uncharacterized protein</fullName>
    </submittedName>
</protein>
<sequence>MQISNLFRRNWWAIFYFNFKMLPFRQAIKFPFDFYGSVRFPDLSGKIEIPDNIHRGCFQFGQCENAIFPYSKMTITIRGLWKFNGNLFNLGTGSTVEINEHAVLETGTDVLIAPKYRIILKKGAKIGNHVRISWEGQMFDSNFHYMRNTSTGDIPFINKNIVIGNNCWVGNRVTINKGSQLPDYTVVAAGSLTNKNYIKDGKTHLTLAGSPAKVVAEGFERIFETLEEPLCIELNEREYRENP</sequence>
<dbReference type="Proteomes" id="UP000308886">
    <property type="component" value="Unassembled WGS sequence"/>
</dbReference>
<gene>
    <name evidence="1" type="ORF">E5358_08590</name>
</gene>
<organism evidence="1 2">
    <name type="scientific">Palleniella muris</name>
    <dbReference type="NCBI Taxonomy" id="3038145"/>
    <lineage>
        <taxon>Bacteria</taxon>
        <taxon>Pseudomonadati</taxon>
        <taxon>Bacteroidota</taxon>
        <taxon>Bacteroidia</taxon>
        <taxon>Bacteroidales</taxon>
        <taxon>Prevotellaceae</taxon>
        <taxon>Palleniella</taxon>
    </lineage>
</organism>
<comment type="caution">
    <text evidence="1">The sequence shown here is derived from an EMBL/GenBank/DDBJ whole genome shotgun (WGS) entry which is preliminary data.</text>
</comment>
<name>A0AC61QPY6_9BACT</name>
<reference evidence="1" key="1">
    <citation type="submission" date="2019-04" db="EMBL/GenBank/DDBJ databases">
        <title>Microbes associate with the intestines of laboratory mice.</title>
        <authorList>
            <person name="Navarre W."/>
            <person name="Wong E."/>
            <person name="Huang K."/>
            <person name="Tropini C."/>
            <person name="Ng K."/>
            <person name="Yu B."/>
        </authorList>
    </citation>
    <scope>NUCLEOTIDE SEQUENCE</scope>
    <source>
        <strain evidence="1">NM73_A23</strain>
    </source>
</reference>
<keyword evidence="2" id="KW-1185">Reference proteome</keyword>
<proteinExistence type="predicted"/>